<dbReference type="Proteomes" id="UP001317259">
    <property type="component" value="Unassembled WGS sequence"/>
</dbReference>
<dbReference type="RefSeq" id="WP_242378397.1">
    <property type="nucleotide sequence ID" value="NZ_JAKRKC020000001.1"/>
</dbReference>
<evidence type="ECO:0000256" key="1">
    <source>
        <dbReference type="SAM" id="MobiDB-lite"/>
    </source>
</evidence>
<dbReference type="EMBL" id="JAKRKC020000001">
    <property type="protein sequence ID" value="MCK2216146.1"/>
    <property type="molecule type" value="Genomic_DNA"/>
</dbReference>
<feature type="signal peptide" evidence="2">
    <location>
        <begin position="1"/>
        <end position="19"/>
    </location>
</feature>
<accession>A0ABT0FUY6</accession>
<evidence type="ECO:0000313" key="4">
    <source>
        <dbReference type="Proteomes" id="UP001317259"/>
    </source>
</evidence>
<evidence type="ECO:0008006" key="5">
    <source>
        <dbReference type="Google" id="ProtNLM"/>
    </source>
</evidence>
<keyword evidence="2" id="KW-0732">Signal</keyword>
<protein>
    <recommendedName>
        <fullName evidence="5">Secreted protein</fullName>
    </recommendedName>
</protein>
<name>A0ABT0FUY6_9ACTN</name>
<proteinExistence type="predicted"/>
<sequence>MRRSLIAAGGAFIAATVMFGGVAAAGGNPNDEWNDQWTHAWGHWAHESPQDCALGMNDDATYHHVTKHGVFAGTRDADACKGGPETTMDRPEEDAPGA</sequence>
<feature type="chain" id="PRO_5045759079" description="Secreted protein" evidence="2">
    <location>
        <begin position="20"/>
        <end position="98"/>
    </location>
</feature>
<gene>
    <name evidence="3" type="ORF">MF672_020425</name>
</gene>
<comment type="caution">
    <text evidence="3">The sequence shown here is derived from an EMBL/GenBank/DDBJ whole genome shotgun (WGS) entry which is preliminary data.</text>
</comment>
<evidence type="ECO:0000256" key="2">
    <source>
        <dbReference type="SAM" id="SignalP"/>
    </source>
</evidence>
<keyword evidence="4" id="KW-1185">Reference proteome</keyword>
<organism evidence="3 4">
    <name type="scientific">Actinomadura luzonensis</name>
    <dbReference type="NCBI Taxonomy" id="2805427"/>
    <lineage>
        <taxon>Bacteria</taxon>
        <taxon>Bacillati</taxon>
        <taxon>Actinomycetota</taxon>
        <taxon>Actinomycetes</taxon>
        <taxon>Streptosporangiales</taxon>
        <taxon>Thermomonosporaceae</taxon>
        <taxon>Actinomadura</taxon>
    </lineage>
</organism>
<feature type="region of interest" description="Disordered" evidence="1">
    <location>
        <begin position="74"/>
        <end position="98"/>
    </location>
</feature>
<evidence type="ECO:0000313" key="3">
    <source>
        <dbReference type="EMBL" id="MCK2216146.1"/>
    </source>
</evidence>
<reference evidence="3 4" key="1">
    <citation type="submission" date="2022-04" db="EMBL/GenBank/DDBJ databases">
        <title>Genome draft of Actinomadura sp. ATCC 31491.</title>
        <authorList>
            <person name="Shi X."/>
            <person name="Du Y."/>
        </authorList>
    </citation>
    <scope>NUCLEOTIDE SEQUENCE [LARGE SCALE GENOMIC DNA]</scope>
    <source>
        <strain evidence="3 4">ATCC 31491</strain>
    </source>
</reference>